<dbReference type="InterPro" id="IPR013861">
    <property type="entry name" value="TMEM115/Pdh1/Rbl19"/>
</dbReference>
<dbReference type="RefSeq" id="XP_017989110.1">
    <property type="nucleotide sequence ID" value="XM_018133727.1"/>
</dbReference>
<reference evidence="6 7" key="1">
    <citation type="submission" date="2016-01" db="EMBL/GenBank/DDBJ databases">
        <title>Genome sequence of the yeast Holleya sinecauda.</title>
        <authorList>
            <person name="Dietrich F.S."/>
        </authorList>
    </citation>
    <scope>NUCLEOTIDE SEQUENCE [LARGE SCALE GENOMIC DNA]</scope>
    <source>
        <strain evidence="6 7">ATCC 58844</strain>
    </source>
</reference>
<proteinExistence type="predicted"/>
<evidence type="ECO:0000256" key="3">
    <source>
        <dbReference type="ARBA" id="ARBA00022989"/>
    </source>
</evidence>
<protein>
    <submittedName>
        <fullName evidence="6">HGL226Cp</fullName>
    </submittedName>
</protein>
<dbReference type="EMBL" id="CP014247">
    <property type="protein sequence ID" value="AMD22114.1"/>
    <property type="molecule type" value="Genomic_DNA"/>
</dbReference>
<dbReference type="GeneID" id="28725446"/>
<name>A0A0X8HV79_9SACH</name>
<evidence type="ECO:0000256" key="2">
    <source>
        <dbReference type="ARBA" id="ARBA00022692"/>
    </source>
</evidence>
<feature type="transmembrane region" description="Helical" evidence="5">
    <location>
        <begin position="151"/>
        <end position="167"/>
    </location>
</feature>
<dbReference type="STRING" id="45286.A0A0X8HV79"/>
<feature type="transmembrane region" description="Helical" evidence="5">
    <location>
        <begin position="211"/>
        <end position="228"/>
    </location>
</feature>
<keyword evidence="7" id="KW-1185">Reference proteome</keyword>
<keyword evidence="3 5" id="KW-1133">Transmembrane helix</keyword>
<dbReference type="GO" id="GO:0016020">
    <property type="term" value="C:membrane"/>
    <property type="evidence" value="ECO:0007669"/>
    <property type="project" value="UniProtKB-SubCell"/>
</dbReference>
<comment type="subcellular location">
    <subcellularLocation>
        <location evidence="1">Membrane</location>
        <topology evidence="1">Multi-pass membrane protein</topology>
    </subcellularLocation>
</comment>
<feature type="transmembrane region" description="Helical" evidence="5">
    <location>
        <begin position="24"/>
        <end position="43"/>
    </location>
</feature>
<dbReference type="PANTHER" id="PTHR13377:SF3">
    <property type="entry name" value="TRANSMEMBRANE PROTEIN 115"/>
    <property type="match status" value="1"/>
</dbReference>
<evidence type="ECO:0000256" key="5">
    <source>
        <dbReference type="SAM" id="Phobius"/>
    </source>
</evidence>
<keyword evidence="4 5" id="KW-0472">Membrane</keyword>
<keyword evidence="2 5" id="KW-0812">Transmembrane</keyword>
<dbReference type="PANTHER" id="PTHR13377">
    <property type="entry name" value="PLACENTAL PROTEIN 6"/>
    <property type="match status" value="1"/>
</dbReference>
<dbReference type="GO" id="GO:0005794">
    <property type="term" value="C:Golgi apparatus"/>
    <property type="evidence" value="ECO:0007669"/>
    <property type="project" value="TreeGrafter"/>
</dbReference>
<feature type="transmembrane region" description="Helical" evidence="5">
    <location>
        <begin position="187"/>
        <end position="205"/>
    </location>
</feature>
<evidence type="ECO:0000313" key="6">
    <source>
        <dbReference type="EMBL" id="AMD22114.1"/>
    </source>
</evidence>
<sequence>MGFDSKYVFINFPQNSLNWQSLPVVTKLLTIAYVAFTSVLWIVRRRVPLEEGQDFIGVTCPILQLVPSQVLRYPISIVTSNLIDIELWKFVVDLINLVLGGAYIEQCWNSQREMLVYTLVIGSITNVILLIVTYFLSFLSSSIRLGWPLDGNYTMLIGFSIVFKQLIPETTIFRIKDVPLFSKNFRFKMLPIFIMTVLTVVQFWYQSYTHLISLWTTFFICWAYLRYYQVLPSSLEGHTTGELVAGDASDTFQLVYFFPDLIKPLVRPIFNKCYDLGLHRFLWRRHADNDLEEGSSMVGSSKSDPLKVEGRRKQLALKVLEQRLGGEAIELQTRS</sequence>
<dbReference type="OrthoDB" id="73612at2759"/>
<evidence type="ECO:0000256" key="4">
    <source>
        <dbReference type="ARBA" id="ARBA00023136"/>
    </source>
</evidence>
<dbReference type="SMART" id="SM01160">
    <property type="entry name" value="DUF1751"/>
    <property type="match status" value="1"/>
</dbReference>
<feature type="transmembrane region" description="Helical" evidence="5">
    <location>
        <begin position="116"/>
        <end position="139"/>
    </location>
</feature>
<dbReference type="AlphaFoldDB" id="A0A0X8HV79"/>
<organism evidence="6 7">
    <name type="scientific">Eremothecium sinecaudum</name>
    <dbReference type="NCBI Taxonomy" id="45286"/>
    <lineage>
        <taxon>Eukaryota</taxon>
        <taxon>Fungi</taxon>
        <taxon>Dikarya</taxon>
        <taxon>Ascomycota</taxon>
        <taxon>Saccharomycotina</taxon>
        <taxon>Saccharomycetes</taxon>
        <taxon>Saccharomycetales</taxon>
        <taxon>Saccharomycetaceae</taxon>
        <taxon>Eremothecium</taxon>
    </lineage>
</organism>
<evidence type="ECO:0000256" key="1">
    <source>
        <dbReference type="ARBA" id="ARBA00004141"/>
    </source>
</evidence>
<dbReference type="GO" id="GO:0006890">
    <property type="term" value="P:retrograde vesicle-mediated transport, Golgi to endoplasmic reticulum"/>
    <property type="evidence" value="ECO:0007669"/>
    <property type="project" value="InterPro"/>
</dbReference>
<dbReference type="Proteomes" id="UP000243052">
    <property type="component" value="Chromosome vii"/>
</dbReference>
<gene>
    <name evidence="6" type="ORF">AW171_hschr74126</name>
</gene>
<accession>A0A0X8HV79</accession>
<dbReference type="Pfam" id="PF08551">
    <property type="entry name" value="DUF1751"/>
    <property type="match status" value="1"/>
</dbReference>
<evidence type="ECO:0000313" key="7">
    <source>
        <dbReference type="Proteomes" id="UP000243052"/>
    </source>
</evidence>